<reference evidence="1 2" key="1">
    <citation type="submission" date="2023-08" db="EMBL/GenBank/DDBJ databases">
        <title>Mesonia sp. MT50, isolated from deep-sea sediment of the Mariana Trench.</title>
        <authorList>
            <person name="Fu H."/>
        </authorList>
    </citation>
    <scope>NUCLEOTIDE SEQUENCE [LARGE SCALE GENOMIC DNA]</scope>
    <source>
        <strain evidence="1 2">MT50</strain>
    </source>
</reference>
<evidence type="ECO:0000313" key="1">
    <source>
        <dbReference type="EMBL" id="MDQ7916599.1"/>
    </source>
</evidence>
<comment type="caution">
    <text evidence="1">The sequence shown here is derived from an EMBL/GenBank/DDBJ whole genome shotgun (WGS) entry which is preliminary data.</text>
</comment>
<name>A0ABU1A146_9FLAO</name>
<proteinExistence type="predicted"/>
<dbReference type="Proteomes" id="UP001230915">
    <property type="component" value="Unassembled WGS sequence"/>
</dbReference>
<gene>
    <name evidence="1" type="ORF">RBU60_03355</name>
</gene>
<dbReference type="EMBL" id="JAVHUL010000006">
    <property type="protein sequence ID" value="MDQ7916599.1"/>
    <property type="molecule type" value="Genomic_DNA"/>
</dbReference>
<evidence type="ECO:0000313" key="2">
    <source>
        <dbReference type="Proteomes" id="UP001230915"/>
    </source>
</evidence>
<sequence>MAPDQDRLEALQWSFELLALENSNPKTNQSPADLKKALVQYIDRLIIDDFSLLISLLYRIDIPQEKASLALAEKNETTSAGEVLAELIIQRQLQKIKTRRAYREGKL</sequence>
<protein>
    <submittedName>
        <fullName evidence="1">Uncharacterized protein</fullName>
    </submittedName>
</protein>
<keyword evidence="2" id="KW-1185">Reference proteome</keyword>
<organism evidence="1 2">
    <name type="scientific">Mesonia profundi</name>
    <dbReference type="NCBI Taxonomy" id="3070998"/>
    <lineage>
        <taxon>Bacteria</taxon>
        <taxon>Pseudomonadati</taxon>
        <taxon>Bacteroidota</taxon>
        <taxon>Flavobacteriia</taxon>
        <taxon>Flavobacteriales</taxon>
        <taxon>Flavobacteriaceae</taxon>
        <taxon>Mesonia</taxon>
    </lineage>
</organism>
<accession>A0ABU1A146</accession>
<dbReference type="RefSeq" id="WP_308863251.1">
    <property type="nucleotide sequence ID" value="NZ_JAVHUL010000006.1"/>
</dbReference>